<dbReference type="SMART" id="SM00020">
    <property type="entry name" value="Tryp_SPc"/>
    <property type="match status" value="1"/>
</dbReference>
<dbReference type="PROSITE" id="PS00134">
    <property type="entry name" value="TRYPSIN_HIS"/>
    <property type="match status" value="1"/>
</dbReference>
<dbReference type="PANTHER" id="PTHR24253:SF144">
    <property type="entry name" value="CHYMOTRYPSIN-LIKE PROTEASE CTRL-1-RELATED"/>
    <property type="match status" value="1"/>
</dbReference>
<keyword evidence="3 7" id="KW-0378">Hydrolase</keyword>
<dbReference type="PROSITE" id="PS00135">
    <property type="entry name" value="TRYPSIN_SER"/>
    <property type="match status" value="1"/>
</dbReference>
<dbReference type="InterPro" id="IPR018114">
    <property type="entry name" value="TRYPSIN_HIS"/>
</dbReference>
<dbReference type="FunFam" id="2.40.10.10:FF:000024">
    <property type="entry name" value="Serine protease 53"/>
    <property type="match status" value="1"/>
</dbReference>
<evidence type="ECO:0000313" key="10">
    <source>
        <dbReference type="EMBL" id="KAJ8253570.1"/>
    </source>
</evidence>
<dbReference type="CDD" id="cd00190">
    <property type="entry name" value="Tryp_SPc"/>
    <property type="match status" value="1"/>
</dbReference>
<keyword evidence="4 7" id="KW-0720">Serine protease</keyword>
<comment type="caution">
    <text evidence="10">The sequence shown here is derived from an EMBL/GenBank/DDBJ whole genome shotgun (WGS) entry which is preliminary data.</text>
</comment>
<proteinExistence type="predicted"/>
<sequence>MLLKLDVLAIAVLTHVGFWTCDAQVCGRPALGNRIVGGTAAQEGDWPWQVDIQLDNNHVCGGSIITKDWVLSAAHCFPTPSLVSGYVLYLGRHQLNGFNRFEENRRVRRVIVAPGYSSPEEGDDMALVQMTSSVPWTDYITPICLPDANVQFPSGTRCYVTGWGHVSEGVSLSGLGPLQEVDVPIISQASCRSMYQQQPPADRVDILSDMICAGLREGGKDSCQGDSGGPLMCIKNKTWVQAGVVSFGIGCAQPNQPGVYARLTAFTSFIQRTIPDIQLFSGSAPSWAGRSGVLLTLLLSLVLLS</sequence>
<evidence type="ECO:0000256" key="3">
    <source>
        <dbReference type="ARBA" id="ARBA00022801"/>
    </source>
</evidence>
<dbReference type="Pfam" id="PF00089">
    <property type="entry name" value="Trypsin"/>
    <property type="match status" value="1"/>
</dbReference>
<protein>
    <recommendedName>
        <fullName evidence="9">Peptidase S1 domain-containing protein</fullName>
    </recommendedName>
</protein>
<feature type="signal peptide" evidence="8">
    <location>
        <begin position="1"/>
        <end position="23"/>
    </location>
</feature>
<dbReference type="InterPro" id="IPR001254">
    <property type="entry name" value="Trypsin_dom"/>
</dbReference>
<gene>
    <name evidence="10" type="ORF">COCON_G00201820</name>
</gene>
<dbReference type="AlphaFoldDB" id="A0A9Q1CY90"/>
<dbReference type="SUPFAM" id="SSF50494">
    <property type="entry name" value="Trypsin-like serine proteases"/>
    <property type="match status" value="1"/>
</dbReference>
<dbReference type="PRINTS" id="PR00722">
    <property type="entry name" value="CHYMOTRYPSIN"/>
</dbReference>
<feature type="chain" id="PRO_5040173869" description="Peptidase S1 domain-containing protein" evidence="8">
    <location>
        <begin position="24"/>
        <end position="305"/>
    </location>
</feature>
<dbReference type="InterPro" id="IPR033116">
    <property type="entry name" value="TRYPSIN_SER"/>
</dbReference>
<feature type="domain" description="Peptidase S1" evidence="9">
    <location>
        <begin position="35"/>
        <end position="275"/>
    </location>
</feature>
<evidence type="ECO:0000256" key="1">
    <source>
        <dbReference type="ARBA" id="ARBA00022670"/>
    </source>
</evidence>
<evidence type="ECO:0000256" key="4">
    <source>
        <dbReference type="ARBA" id="ARBA00022825"/>
    </source>
</evidence>
<dbReference type="GO" id="GO:0004252">
    <property type="term" value="F:serine-type endopeptidase activity"/>
    <property type="evidence" value="ECO:0007669"/>
    <property type="project" value="InterPro"/>
</dbReference>
<dbReference type="Proteomes" id="UP001152803">
    <property type="component" value="Unassembled WGS sequence"/>
</dbReference>
<evidence type="ECO:0000256" key="7">
    <source>
        <dbReference type="RuleBase" id="RU363034"/>
    </source>
</evidence>
<evidence type="ECO:0000256" key="5">
    <source>
        <dbReference type="ARBA" id="ARBA00023157"/>
    </source>
</evidence>
<evidence type="ECO:0000259" key="9">
    <source>
        <dbReference type="PROSITE" id="PS50240"/>
    </source>
</evidence>
<organism evidence="10 11">
    <name type="scientific">Conger conger</name>
    <name type="common">Conger eel</name>
    <name type="synonym">Muraena conger</name>
    <dbReference type="NCBI Taxonomy" id="82655"/>
    <lineage>
        <taxon>Eukaryota</taxon>
        <taxon>Metazoa</taxon>
        <taxon>Chordata</taxon>
        <taxon>Craniata</taxon>
        <taxon>Vertebrata</taxon>
        <taxon>Euteleostomi</taxon>
        <taxon>Actinopterygii</taxon>
        <taxon>Neopterygii</taxon>
        <taxon>Teleostei</taxon>
        <taxon>Anguilliformes</taxon>
        <taxon>Congridae</taxon>
        <taxon>Conger</taxon>
    </lineage>
</organism>
<dbReference type="InterPro" id="IPR001314">
    <property type="entry name" value="Peptidase_S1A"/>
</dbReference>
<keyword evidence="6" id="KW-0325">Glycoprotein</keyword>
<dbReference type="OrthoDB" id="546450at2759"/>
<keyword evidence="11" id="KW-1185">Reference proteome</keyword>
<dbReference type="GO" id="GO:0006508">
    <property type="term" value="P:proteolysis"/>
    <property type="evidence" value="ECO:0007669"/>
    <property type="project" value="UniProtKB-KW"/>
</dbReference>
<name>A0A9Q1CY90_CONCO</name>
<keyword evidence="1 7" id="KW-0645">Protease</keyword>
<evidence type="ECO:0000256" key="2">
    <source>
        <dbReference type="ARBA" id="ARBA00022729"/>
    </source>
</evidence>
<dbReference type="Gene3D" id="2.40.10.10">
    <property type="entry name" value="Trypsin-like serine proteases"/>
    <property type="match status" value="2"/>
</dbReference>
<dbReference type="PANTHER" id="PTHR24253">
    <property type="entry name" value="TRANSMEMBRANE PROTEASE SERINE"/>
    <property type="match status" value="1"/>
</dbReference>
<evidence type="ECO:0000256" key="8">
    <source>
        <dbReference type="SAM" id="SignalP"/>
    </source>
</evidence>
<dbReference type="PROSITE" id="PS50240">
    <property type="entry name" value="TRYPSIN_DOM"/>
    <property type="match status" value="1"/>
</dbReference>
<keyword evidence="2 8" id="KW-0732">Signal</keyword>
<dbReference type="InterPro" id="IPR043504">
    <property type="entry name" value="Peptidase_S1_PA_chymotrypsin"/>
</dbReference>
<keyword evidence="5" id="KW-1015">Disulfide bond</keyword>
<reference evidence="10" key="1">
    <citation type="journal article" date="2023" name="Science">
        <title>Genome structures resolve the early diversification of teleost fishes.</title>
        <authorList>
            <person name="Parey E."/>
            <person name="Louis A."/>
            <person name="Montfort J."/>
            <person name="Bouchez O."/>
            <person name="Roques C."/>
            <person name="Iampietro C."/>
            <person name="Lluch J."/>
            <person name="Castinel A."/>
            <person name="Donnadieu C."/>
            <person name="Desvignes T."/>
            <person name="Floi Bucao C."/>
            <person name="Jouanno E."/>
            <person name="Wen M."/>
            <person name="Mejri S."/>
            <person name="Dirks R."/>
            <person name="Jansen H."/>
            <person name="Henkel C."/>
            <person name="Chen W.J."/>
            <person name="Zahm M."/>
            <person name="Cabau C."/>
            <person name="Klopp C."/>
            <person name="Thompson A.W."/>
            <person name="Robinson-Rechavi M."/>
            <person name="Braasch I."/>
            <person name="Lecointre G."/>
            <person name="Bobe J."/>
            <person name="Postlethwait J.H."/>
            <person name="Berthelot C."/>
            <person name="Roest Crollius H."/>
            <person name="Guiguen Y."/>
        </authorList>
    </citation>
    <scope>NUCLEOTIDE SEQUENCE</scope>
    <source>
        <strain evidence="10">Concon-B</strain>
    </source>
</reference>
<evidence type="ECO:0000256" key="6">
    <source>
        <dbReference type="ARBA" id="ARBA00023180"/>
    </source>
</evidence>
<evidence type="ECO:0000313" key="11">
    <source>
        <dbReference type="Proteomes" id="UP001152803"/>
    </source>
</evidence>
<accession>A0A9Q1CY90</accession>
<dbReference type="InterPro" id="IPR009003">
    <property type="entry name" value="Peptidase_S1_PA"/>
</dbReference>
<dbReference type="EMBL" id="JAFJMO010000016">
    <property type="protein sequence ID" value="KAJ8253570.1"/>
    <property type="molecule type" value="Genomic_DNA"/>
</dbReference>